<dbReference type="GO" id="GO:0006612">
    <property type="term" value="P:protein targeting to membrane"/>
    <property type="evidence" value="ECO:0007669"/>
    <property type="project" value="TreeGrafter"/>
</dbReference>
<dbReference type="GO" id="GO:0005783">
    <property type="term" value="C:endoplasmic reticulum"/>
    <property type="evidence" value="ECO:0007669"/>
    <property type="project" value="TreeGrafter"/>
</dbReference>
<keyword evidence="2 10" id="KW-0808">Transferase</keyword>
<keyword evidence="3 10" id="KW-0812">Transmembrane</keyword>
<feature type="transmembrane region" description="Helical" evidence="10">
    <location>
        <begin position="261"/>
        <end position="287"/>
    </location>
</feature>
<evidence type="ECO:0000256" key="10">
    <source>
        <dbReference type="RuleBase" id="RU079119"/>
    </source>
</evidence>
<reference evidence="12" key="1">
    <citation type="submission" date="2014-02" db="EMBL/GenBank/DDBJ databases">
        <title>The Genome Sequence of Trichophyton rubrum (morphotype fischeri) CBS 288.86.</title>
        <authorList>
            <consortium name="The Broad Institute Genomics Platform"/>
            <person name="Cuomo C.A."/>
            <person name="White T.C."/>
            <person name="Graser Y."/>
            <person name="Martinez-Rossi N."/>
            <person name="Heitman J."/>
            <person name="Young S.K."/>
            <person name="Zeng Q."/>
            <person name="Gargeya S."/>
            <person name="Abouelleil A."/>
            <person name="Alvarado L."/>
            <person name="Chapman S.B."/>
            <person name="Gainer-Dewar J."/>
            <person name="Goldberg J."/>
            <person name="Griggs A."/>
            <person name="Gujja S."/>
            <person name="Hansen M."/>
            <person name="Howarth C."/>
            <person name="Imamovic A."/>
            <person name="Larimer J."/>
            <person name="Martinez D."/>
            <person name="Murphy C."/>
            <person name="Pearson M.D."/>
            <person name="Persinoti G."/>
            <person name="Poon T."/>
            <person name="Priest M."/>
            <person name="Roberts A.D."/>
            <person name="Saif S."/>
            <person name="Shea T.D."/>
            <person name="Sykes S.N."/>
            <person name="Wortman J."/>
            <person name="Nusbaum C."/>
            <person name="Birren B."/>
        </authorList>
    </citation>
    <scope>NUCLEOTIDE SEQUENCE [LARGE SCALE GENOMIC DNA]</scope>
    <source>
        <strain evidence="12">CBS 288.86</strain>
    </source>
</reference>
<evidence type="ECO:0000256" key="3">
    <source>
        <dbReference type="ARBA" id="ARBA00022692"/>
    </source>
</evidence>
<sequence length="404" mass="46474">MGILKEIVGAILALSLVVFITLFGRIPAFRKTPVGYIYRFVWIHIPRYARDADGYLFGGRLLSCCGRTGNYLMNENHPLVLIFFVGLLVISEAIFIPAAWGRLNTIHKFMVPVVVVLPYAFLYLSVNSKSAITPENHLKYLREYPYDNMIFHPNMTCRTCHHLKPARSKHCSLCKSCVARHDHHCVWLRTCVGRNNYHYFLGLLLFTSVLLFYGSFLGYSLMDGALQQAVSPATTRHWSADMPMMVFLDLWLLALTDDLRIGAITLLSLLCAPLSSAMFFYHIYLIWSGMTTNESSKWGEWRDDISDGFAYIAKAKEVRPQHDIHPRDEDIIWPKRSDQTLIYTNGQPPRVGYTFTDERNSIKQPSRYDAPIDTRWTQVQSLKEIVNIYDLGFLGNLWDSILKR</sequence>
<evidence type="ECO:0000256" key="6">
    <source>
        <dbReference type="ARBA" id="ARBA00023139"/>
    </source>
</evidence>
<evidence type="ECO:0000313" key="12">
    <source>
        <dbReference type="EMBL" id="EZF48893.1"/>
    </source>
</evidence>
<keyword evidence="6" id="KW-0564">Palmitate</keyword>
<dbReference type="PANTHER" id="PTHR22883:SF480">
    <property type="entry name" value="PALMITOYLTRANSFERASE SWF1"/>
    <property type="match status" value="1"/>
</dbReference>
<comment type="similarity">
    <text evidence="10">Belongs to the DHHC palmitoyltransferase family.</text>
</comment>
<comment type="catalytic activity">
    <reaction evidence="9 10">
        <text>L-cysteinyl-[protein] + hexadecanoyl-CoA = S-hexadecanoyl-L-cysteinyl-[protein] + CoA</text>
        <dbReference type="Rhea" id="RHEA:36683"/>
        <dbReference type="Rhea" id="RHEA-COMP:10131"/>
        <dbReference type="Rhea" id="RHEA-COMP:11032"/>
        <dbReference type="ChEBI" id="CHEBI:29950"/>
        <dbReference type="ChEBI" id="CHEBI:57287"/>
        <dbReference type="ChEBI" id="CHEBI:57379"/>
        <dbReference type="ChEBI" id="CHEBI:74151"/>
        <dbReference type="EC" id="2.3.1.225"/>
    </reaction>
</comment>
<dbReference type="PANTHER" id="PTHR22883">
    <property type="entry name" value="ZINC FINGER DHHC DOMAIN CONTAINING PROTEIN"/>
    <property type="match status" value="1"/>
</dbReference>
<evidence type="ECO:0000256" key="4">
    <source>
        <dbReference type="ARBA" id="ARBA00022989"/>
    </source>
</evidence>
<evidence type="ECO:0000256" key="8">
    <source>
        <dbReference type="ARBA" id="ARBA00023315"/>
    </source>
</evidence>
<feature type="transmembrane region" description="Helical" evidence="10">
    <location>
        <begin position="7"/>
        <end position="26"/>
    </location>
</feature>
<gene>
    <name evidence="12" type="ORF">H103_07461</name>
</gene>
<comment type="subcellular location">
    <subcellularLocation>
        <location evidence="1">Membrane</location>
        <topology evidence="1">Multi-pass membrane protein</topology>
    </subcellularLocation>
</comment>
<dbReference type="Pfam" id="PF01529">
    <property type="entry name" value="DHHC"/>
    <property type="match status" value="1"/>
</dbReference>
<dbReference type="OrthoDB" id="9909019at2759"/>
<keyword evidence="4 10" id="KW-1133">Transmembrane helix</keyword>
<accession>A0A022VT26</accession>
<evidence type="ECO:0000256" key="9">
    <source>
        <dbReference type="ARBA" id="ARBA00048048"/>
    </source>
</evidence>
<feature type="transmembrane region" description="Helical" evidence="10">
    <location>
        <begin position="197"/>
        <end position="217"/>
    </location>
</feature>
<evidence type="ECO:0000256" key="1">
    <source>
        <dbReference type="ARBA" id="ARBA00004141"/>
    </source>
</evidence>
<evidence type="ECO:0000256" key="2">
    <source>
        <dbReference type="ARBA" id="ARBA00022679"/>
    </source>
</evidence>
<evidence type="ECO:0000256" key="5">
    <source>
        <dbReference type="ARBA" id="ARBA00023136"/>
    </source>
</evidence>
<dbReference type="GO" id="GO:0019706">
    <property type="term" value="F:protein-cysteine S-palmitoyltransferase activity"/>
    <property type="evidence" value="ECO:0007669"/>
    <property type="project" value="UniProtKB-EC"/>
</dbReference>
<protein>
    <recommendedName>
        <fullName evidence="10">Palmitoyltransferase</fullName>
        <ecNumber evidence="10">2.3.1.225</ecNumber>
    </recommendedName>
</protein>
<feature type="domain" description="Palmitoyltransferase DHHC" evidence="11">
    <location>
        <begin position="153"/>
        <end position="298"/>
    </location>
</feature>
<evidence type="ECO:0000259" key="11">
    <source>
        <dbReference type="Pfam" id="PF01529"/>
    </source>
</evidence>
<dbReference type="InterPro" id="IPR001594">
    <property type="entry name" value="Palmitoyltrfase_DHHC"/>
</dbReference>
<organism evidence="12">
    <name type="scientific">Trichophyton rubrum CBS 288.86</name>
    <dbReference type="NCBI Taxonomy" id="1215330"/>
    <lineage>
        <taxon>Eukaryota</taxon>
        <taxon>Fungi</taxon>
        <taxon>Dikarya</taxon>
        <taxon>Ascomycota</taxon>
        <taxon>Pezizomycotina</taxon>
        <taxon>Eurotiomycetes</taxon>
        <taxon>Eurotiomycetidae</taxon>
        <taxon>Onygenales</taxon>
        <taxon>Arthrodermataceae</taxon>
        <taxon>Trichophyton</taxon>
    </lineage>
</organism>
<dbReference type="AlphaFoldDB" id="A0A022VT26"/>
<dbReference type="EMBL" id="KK207915">
    <property type="protein sequence ID" value="EZF48893.1"/>
    <property type="molecule type" value="Genomic_DNA"/>
</dbReference>
<dbReference type="EC" id="2.3.1.225" evidence="10"/>
<keyword evidence="5 10" id="KW-0472">Membrane</keyword>
<dbReference type="PROSITE" id="PS50216">
    <property type="entry name" value="DHHC"/>
    <property type="match status" value="1"/>
</dbReference>
<dbReference type="InterPro" id="IPR039859">
    <property type="entry name" value="PFA4/ZDH16/20/ERF2-like"/>
</dbReference>
<dbReference type="Proteomes" id="UP000023758">
    <property type="component" value="Unassembled WGS sequence"/>
</dbReference>
<dbReference type="HOGENOM" id="CLU_042181_2_1_1"/>
<name>A0A022VT26_TRIRU</name>
<keyword evidence="7" id="KW-0449">Lipoprotein</keyword>
<feature type="transmembrane region" description="Helical" evidence="10">
    <location>
        <begin position="79"/>
        <end position="100"/>
    </location>
</feature>
<proteinExistence type="inferred from homology"/>
<dbReference type="GO" id="GO:0005794">
    <property type="term" value="C:Golgi apparatus"/>
    <property type="evidence" value="ECO:0007669"/>
    <property type="project" value="TreeGrafter"/>
</dbReference>
<comment type="domain">
    <text evidence="10">The DHHC domain is required for palmitoyltransferase activity.</text>
</comment>
<dbReference type="GO" id="GO:0016020">
    <property type="term" value="C:membrane"/>
    <property type="evidence" value="ECO:0007669"/>
    <property type="project" value="UniProtKB-SubCell"/>
</dbReference>
<evidence type="ECO:0000256" key="7">
    <source>
        <dbReference type="ARBA" id="ARBA00023288"/>
    </source>
</evidence>
<keyword evidence="8 10" id="KW-0012">Acyltransferase</keyword>